<dbReference type="RefSeq" id="WP_038584460.1">
    <property type="nucleotide sequence ID" value="NZ_HG938353.1"/>
</dbReference>
<sequence>MNPFFNITDKATLLAMIKQNQEALSDPLQSAAVGSQGSMTQKARNDITKNLVFLAQQLAKVDGVTVPTGKPKMWSQSPRGSY</sequence>
<reference evidence="2" key="1">
    <citation type="journal article" date="2014" name="BMC Genomics">
        <title>Genome sequencing of two Neorhizobium galegae strains reveals a noeT gene responsible for the unusual acetylation of the nodulation factors.</title>
        <authorList>
            <person name="Osterman J."/>
            <person name="Marsh J."/>
            <person name="Laine P.K."/>
            <person name="Zeng Z."/>
            <person name="Alatalo E."/>
            <person name="Sullivan J.T."/>
            <person name="Young J.P."/>
            <person name="Thomas-Oates J."/>
            <person name="Paulin L."/>
            <person name="Lindstrom K."/>
        </authorList>
    </citation>
    <scope>NUCLEOTIDE SEQUENCE [LARGE SCALE GENOMIC DNA]</scope>
    <source>
        <strain evidence="2">HAMBI 540</strain>
    </source>
</reference>
<dbReference type="AlphaFoldDB" id="A0A068SP53"/>
<evidence type="ECO:0000313" key="2">
    <source>
        <dbReference type="Proteomes" id="UP000028181"/>
    </source>
</evidence>
<protein>
    <submittedName>
        <fullName evidence="1">Uncharacterized protein</fullName>
    </submittedName>
</protein>
<dbReference type="HOGENOM" id="CLU_2554780_0_0_5"/>
<accession>A0A068SP53</accession>
<name>A0A068SP53_NEOGA</name>
<dbReference type="EMBL" id="HG938353">
    <property type="protein sequence ID" value="CDN46840.1"/>
    <property type="molecule type" value="Genomic_DNA"/>
</dbReference>
<gene>
    <name evidence="1" type="ORF">RG540_CH06500</name>
</gene>
<dbReference type="PATRIC" id="fig|1028800.3.peg.659"/>
<organism evidence="1 2">
    <name type="scientific">Neorhizobium galegae bv. orientalis str. HAMBI 540</name>
    <dbReference type="NCBI Taxonomy" id="1028800"/>
    <lineage>
        <taxon>Bacteria</taxon>
        <taxon>Pseudomonadati</taxon>
        <taxon>Pseudomonadota</taxon>
        <taxon>Alphaproteobacteria</taxon>
        <taxon>Hyphomicrobiales</taxon>
        <taxon>Rhizobiaceae</taxon>
        <taxon>Rhizobium/Agrobacterium group</taxon>
        <taxon>Neorhizobium</taxon>
    </lineage>
</organism>
<dbReference type="Proteomes" id="UP000028181">
    <property type="component" value="Chromosome I"/>
</dbReference>
<proteinExistence type="predicted"/>
<dbReference type="GeneID" id="24258675"/>
<evidence type="ECO:0000313" key="1">
    <source>
        <dbReference type="EMBL" id="CDN46840.1"/>
    </source>
</evidence>
<dbReference type="KEGG" id="ngg:RG540_CH06500"/>
<keyword evidence="2" id="KW-1185">Reference proteome</keyword>